<name>A0ABR8UD06_9BACL</name>
<dbReference type="InterPro" id="IPR026838">
    <property type="entry name" value="YheC/D"/>
</dbReference>
<feature type="domain" description="ATP-grasp" evidence="2">
    <location>
        <begin position="214"/>
        <end position="443"/>
    </location>
</feature>
<gene>
    <name evidence="3" type="ORF">H9649_15180</name>
</gene>
<protein>
    <submittedName>
        <fullName evidence="3">YheC/YheD family protein</fullName>
    </submittedName>
</protein>
<dbReference type="PANTHER" id="PTHR21621:SF0">
    <property type="entry name" value="BETA-CITRYLGLUTAMATE SYNTHASE B-RELATED"/>
    <property type="match status" value="1"/>
</dbReference>
<dbReference type="SUPFAM" id="SSF56059">
    <property type="entry name" value="Glutathione synthetase ATP-binding domain-like"/>
    <property type="match status" value="1"/>
</dbReference>
<evidence type="ECO:0000256" key="1">
    <source>
        <dbReference type="PROSITE-ProRule" id="PRU00409"/>
    </source>
</evidence>
<keyword evidence="1" id="KW-0067">ATP-binding</keyword>
<evidence type="ECO:0000313" key="4">
    <source>
        <dbReference type="Proteomes" id="UP000626786"/>
    </source>
</evidence>
<dbReference type="PROSITE" id="PS50975">
    <property type="entry name" value="ATP_GRASP"/>
    <property type="match status" value="1"/>
</dbReference>
<dbReference type="EMBL" id="JACSQN010000017">
    <property type="protein sequence ID" value="MBD7985914.1"/>
    <property type="molecule type" value="Genomic_DNA"/>
</dbReference>
<dbReference type="Pfam" id="PF14398">
    <property type="entry name" value="ATPgrasp_YheCD"/>
    <property type="match status" value="2"/>
</dbReference>
<comment type="caution">
    <text evidence="3">The sequence shown here is derived from an EMBL/GenBank/DDBJ whole genome shotgun (WGS) entry which is preliminary data.</text>
</comment>
<evidence type="ECO:0000313" key="3">
    <source>
        <dbReference type="EMBL" id="MBD7985914.1"/>
    </source>
</evidence>
<dbReference type="InterPro" id="IPR011761">
    <property type="entry name" value="ATP-grasp"/>
</dbReference>
<dbReference type="RefSeq" id="WP_191695742.1">
    <property type="nucleotide sequence ID" value="NZ_JACSQN010000017.1"/>
</dbReference>
<dbReference type="PANTHER" id="PTHR21621">
    <property type="entry name" value="RIBOSOMAL PROTEIN S6 MODIFICATION PROTEIN"/>
    <property type="match status" value="1"/>
</dbReference>
<sequence>MIRVKEEGGSAIQPIRGRYGQYQVLQKDEKCKRHLVETHLFFKDKLNLLLRKSNLLAIKPILGPQIIEVKRRGGLYELITCESQGNFTTSDELYNHLTKKLLVKRPYIIQLLPQSIPLTQHSYFTLQRKSTSSYWQIANRSTIEDGLFQKMNNTFQQWKLTDVLLSIAEKLGDAFPTCHTIVIEMIIMNGQFWCVDTILHDRNSKWSQYNSLSIKKSLRSFVPKTELCTHQNLERFLKKYRQVILKPCIGQQGKGIIKISAKSLTSFEIHERNKRNAIQTYEELYKYIKRTYLTKKYYIIQQFITLESVNNCPYDIRVITQKDKEQWYVTGMLVKLAATDYFVTNRAQQLLTLEKVLRNTTSDWKSKRKKQSIEKLCMRASNILEESVEGISIIGFDIGMDVYGKLWMIEANYVPALAMFYGFEDNEAHTTINHFICMNKKPK</sequence>
<dbReference type="Proteomes" id="UP000626786">
    <property type="component" value="Unassembled WGS sequence"/>
</dbReference>
<organism evidence="3 4">
    <name type="scientific">Sporosarcina quadrami</name>
    <dbReference type="NCBI Taxonomy" id="2762234"/>
    <lineage>
        <taxon>Bacteria</taxon>
        <taxon>Bacillati</taxon>
        <taxon>Bacillota</taxon>
        <taxon>Bacilli</taxon>
        <taxon>Bacillales</taxon>
        <taxon>Caryophanaceae</taxon>
        <taxon>Sporosarcina</taxon>
    </lineage>
</organism>
<evidence type="ECO:0000259" key="2">
    <source>
        <dbReference type="PROSITE" id="PS50975"/>
    </source>
</evidence>
<keyword evidence="1" id="KW-0547">Nucleotide-binding</keyword>
<keyword evidence="4" id="KW-1185">Reference proteome</keyword>
<dbReference type="Gene3D" id="3.30.470.20">
    <property type="entry name" value="ATP-grasp fold, B domain"/>
    <property type="match status" value="1"/>
</dbReference>
<accession>A0ABR8UD06</accession>
<proteinExistence type="predicted"/>
<reference evidence="3 4" key="1">
    <citation type="submission" date="2020-08" db="EMBL/GenBank/DDBJ databases">
        <title>A Genomic Blueprint of the Chicken Gut Microbiome.</title>
        <authorList>
            <person name="Gilroy R."/>
            <person name="Ravi A."/>
            <person name="Getino M."/>
            <person name="Pursley I."/>
            <person name="Horton D.L."/>
            <person name="Alikhan N.-F."/>
            <person name="Baker D."/>
            <person name="Gharbi K."/>
            <person name="Hall N."/>
            <person name="Watson M."/>
            <person name="Adriaenssens E.M."/>
            <person name="Foster-Nyarko E."/>
            <person name="Jarju S."/>
            <person name="Secka A."/>
            <person name="Antonio M."/>
            <person name="Oren A."/>
            <person name="Chaudhuri R."/>
            <person name="La Ragione R.M."/>
            <person name="Hildebrand F."/>
            <person name="Pallen M.J."/>
        </authorList>
    </citation>
    <scope>NUCLEOTIDE SEQUENCE [LARGE SCALE GENOMIC DNA]</scope>
    <source>
        <strain evidence="3 4">Sa2YVA2</strain>
    </source>
</reference>